<keyword evidence="2" id="KW-0472">Membrane</keyword>
<protein>
    <recommendedName>
        <fullName evidence="5">DUF4232 domain-containing protein</fullName>
    </recommendedName>
</protein>
<keyword evidence="4" id="KW-1185">Reference proteome</keyword>
<dbReference type="OrthoDB" id="5189092at2"/>
<name>A0A5J5KWU6_9MICC</name>
<evidence type="ECO:0000313" key="3">
    <source>
        <dbReference type="EMBL" id="KAA9394139.1"/>
    </source>
</evidence>
<feature type="region of interest" description="Disordered" evidence="1">
    <location>
        <begin position="157"/>
        <end position="193"/>
    </location>
</feature>
<dbReference type="Proteomes" id="UP000325957">
    <property type="component" value="Unassembled WGS sequence"/>
</dbReference>
<evidence type="ECO:0000256" key="2">
    <source>
        <dbReference type="SAM" id="Phobius"/>
    </source>
</evidence>
<reference evidence="3 4" key="1">
    <citation type="submission" date="2019-05" db="EMBL/GenBank/DDBJ databases">
        <title>Kocuria coralli sp. nov., a novel actinobacterium isolated from coral reef seawater.</title>
        <authorList>
            <person name="Li J."/>
        </authorList>
    </citation>
    <scope>NUCLEOTIDE SEQUENCE [LARGE SCALE GENOMIC DNA]</scope>
    <source>
        <strain evidence="3 4">SCSIO 13007</strain>
    </source>
</reference>
<feature type="compositionally biased region" description="Basic residues" evidence="1">
    <location>
        <begin position="29"/>
        <end position="38"/>
    </location>
</feature>
<accession>A0A5J5KWU6</accession>
<gene>
    <name evidence="3" type="ORF">FCK90_08445</name>
</gene>
<dbReference type="EMBL" id="SZWF01000009">
    <property type="protein sequence ID" value="KAA9394139.1"/>
    <property type="molecule type" value="Genomic_DNA"/>
</dbReference>
<feature type="compositionally biased region" description="Gly residues" evidence="1">
    <location>
        <begin position="110"/>
        <end position="120"/>
    </location>
</feature>
<keyword evidence="2" id="KW-0812">Transmembrane</keyword>
<feature type="compositionally biased region" description="Basic and acidic residues" evidence="1">
    <location>
        <begin position="52"/>
        <end position="74"/>
    </location>
</feature>
<evidence type="ECO:0008006" key="5">
    <source>
        <dbReference type="Google" id="ProtNLM"/>
    </source>
</evidence>
<dbReference type="AlphaFoldDB" id="A0A5J5KWU6"/>
<sequence>MARDESNGSGQDGGWDFDLPDLGASTTPGHHRGSRRGPARQQPDAQGQRNSQDSDRPARNDRRGEPRETRDGDPGGRPGKAPFDSEADSGPGPSRGGGREYDDEAYDDGNGAGGAGNTGPGAGVYRRRRLIALIVAVLLVGVVGFGIMNMVGGGEAEPDPAVTAQPTSTDPFDGFSARPESEASDGASGPAARACGEQLTVTASTDQPTYSEDTDPVLIMTLENGGDEACMVNAGTARMNFTVMSGQEKVFDSEHCQIDGQDRPIELNPGETESARFEWNRHDSVADCATEGTEVQPGTYRLTVALGEIRSEGQEFTLE</sequence>
<proteinExistence type="predicted"/>
<dbReference type="RefSeq" id="WP_158033872.1">
    <property type="nucleotide sequence ID" value="NZ_ML708617.1"/>
</dbReference>
<keyword evidence="2" id="KW-1133">Transmembrane helix</keyword>
<comment type="caution">
    <text evidence="3">The sequence shown here is derived from an EMBL/GenBank/DDBJ whole genome shotgun (WGS) entry which is preliminary data.</text>
</comment>
<evidence type="ECO:0000313" key="4">
    <source>
        <dbReference type="Proteomes" id="UP000325957"/>
    </source>
</evidence>
<organism evidence="3 4">
    <name type="scientific">Kocuria coralli</name>
    <dbReference type="NCBI Taxonomy" id="1461025"/>
    <lineage>
        <taxon>Bacteria</taxon>
        <taxon>Bacillati</taxon>
        <taxon>Actinomycetota</taxon>
        <taxon>Actinomycetes</taxon>
        <taxon>Micrococcales</taxon>
        <taxon>Micrococcaceae</taxon>
        <taxon>Kocuria</taxon>
    </lineage>
</organism>
<feature type="transmembrane region" description="Helical" evidence="2">
    <location>
        <begin position="130"/>
        <end position="151"/>
    </location>
</feature>
<feature type="region of interest" description="Disordered" evidence="1">
    <location>
        <begin position="1"/>
        <end position="120"/>
    </location>
</feature>
<evidence type="ECO:0000256" key="1">
    <source>
        <dbReference type="SAM" id="MobiDB-lite"/>
    </source>
</evidence>